<comment type="subcellular location">
    <subcellularLocation>
        <location evidence="1">Membrane</location>
        <topology evidence="1">Multi-pass membrane protein</topology>
    </subcellularLocation>
</comment>
<proteinExistence type="inferred from homology"/>
<evidence type="ECO:0000256" key="2">
    <source>
        <dbReference type="ARBA" id="ARBA00006983"/>
    </source>
</evidence>
<gene>
    <name evidence="11" type="ORF">SAPINGB_P001185</name>
</gene>
<dbReference type="InterPro" id="IPR004840">
    <property type="entry name" value="Amino_acid_permease_CS"/>
</dbReference>
<dbReference type="Gene3D" id="1.20.1740.10">
    <property type="entry name" value="Amino acid/polyamine transporter I"/>
    <property type="match status" value="1"/>
</dbReference>
<feature type="transmembrane region" description="Helical" evidence="9">
    <location>
        <begin position="229"/>
        <end position="249"/>
    </location>
</feature>
<keyword evidence="6 9" id="KW-1133">Transmembrane helix</keyword>
<evidence type="ECO:0000256" key="3">
    <source>
        <dbReference type="ARBA" id="ARBA00022448"/>
    </source>
</evidence>
<evidence type="ECO:0000313" key="12">
    <source>
        <dbReference type="Proteomes" id="UP000398389"/>
    </source>
</evidence>
<evidence type="ECO:0000256" key="9">
    <source>
        <dbReference type="SAM" id="Phobius"/>
    </source>
</evidence>
<feature type="compositionally biased region" description="Polar residues" evidence="8">
    <location>
        <begin position="12"/>
        <end position="21"/>
    </location>
</feature>
<evidence type="ECO:0000259" key="10">
    <source>
        <dbReference type="Pfam" id="PF00324"/>
    </source>
</evidence>
<dbReference type="EMBL" id="CABVLU010000001">
    <property type="protein sequence ID" value="VVT46381.1"/>
    <property type="molecule type" value="Genomic_DNA"/>
</dbReference>
<name>A0A5E8B4F1_9ASCO</name>
<evidence type="ECO:0000256" key="7">
    <source>
        <dbReference type="ARBA" id="ARBA00023136"/>
    </source>
</evidence>
<evidence type="ECO:0000256" key="4">
    <source>
        <dbReference type="ARBA" id="ARBA00022692"/>
    </source>
</evidence>
<feature type="transmembrane region" description="Helical" evidence="9">
    <location>
        <begin position="195"/>
        <end position="217"/>
    </location>
</feature>
<feature type="transmembrane region" description="Helical" evidence="9">
    <location>
        <begin position="426"/>
        <end position="449"/>
    </location>
</feature>
<dbReference type="InterPro" id="IPR050524">
    <property type="entry name" value="APC_YAT"/>
</dbReference>
<keyword evidence="4 9" id="KW-0812">Transmembrane</keyword>
<dbReference type="PIRSF" id="PIRSF006060">
    <property type="entry name" value="AA_transporter"/>
    <property type="match status" value="1"/>
</dbReference>
<feature type="transmembrane region" description="Helical" evidence="9">
    <location>
        <begin position="455"/>
        <end position="478"/>
    </location>
</feature>
<feature type="domain" description="Amino acid permease/ SLC12A" evidence="10">
    <location>
        <begin position="87"/>
        <end position="556"/>
    </location>
</feature>
<organism evidence="11 12">
    <name type="scientific">Magnusiomyces paraingens</name>
    <dbReference type="NCBI Taxonomy" id="2606893"/>
    <lineage>
        <taxon>Eukaryota</taxon>
        <taxon>Fungi</taxon>
        <taxon>Dikarya</taxon>
        <taxon>Ascomycota</taxon>
        <taxon>Saccharomycotina</taxon>
        <taxon>Dipodascomycetes</taxon>
        <taxon>Dipodascales</taxon>
        <taxon>Dipodascaceae</taxon>
        <taxon>Magnusiomyces</taxon>
    </lineage>
</organism>
<dbReference type="GO" id="GO:0015171">
    <property type="term" value="F:amino acid transmembrane transporter activity"/>
    <property type="evidence" value="ECO:0007669"/>
    <property type="project" value="TreeGrafter"/>
</dbReference>
<evidence type="ECO:0000256" key="5">
    <source>
        <dbReference type="ARBA" id="ARBA00022970"/>
    </source>
</evidence>
<feature type="transmembrane region" description="Helical" evidence="9">
    <location>
        <begin position="498"/>
        <end position="516"/>
    </location>
</feature>
<feature type="transmembrane region" description="Helical" evidence="9">
    <location>
        <begin position="326"/>
        <end position="347"/>
    </location>
</feature>
<dbReference type="PROSITE" id="PS00218">
    <property type="entry name" value="AMINO_ACID_PERMEASE_1"/>
    <property type="match status" value="1"/>
</dbReference>
<evidence type="ECO:0000256" key="8">
    <source>
        <dbReference type="SAM" id="MobiDB-lite"/>
    </source>
</evidence>
<feature type="transmembrane region" description="Helical" evidence="9">
    <location>
        <begin position="155"/>
        <end position="175"/>
    </location>
</feature>
<keyword evidence="12" id="KW-1185">Reference proteome</keyword>
<reference evidence="11 12" key="1">
    <citation type="submission" date="2019-09" db="EMBL/GenBank/DDBJ databases">
        <authorList>
            <person name="Brejova B."/>
        </authorList>
    </citation>
    <scope>NUCLEOTIDE SEQUENCE [LARGE SCALE GENOMIC DNA]</scope>
</reference>
<dbReference type="RefSeq" id="XP_031851799.1">
    <property type="nucleotide sequence ID" value="XM_031995908.1"/>
</dbReference>
<dbReference type="Proteomes" id="UP000398389">
    <property type="component" value="Unassembled WGS sequence"/>
</dbReference>
<evidence type="ECO:0000313" key="11">
    <source>
        <dbReference type="EMBL" id="VVT46381.1"/>
    </source>
</evidence>
<dbReference type="PANTHER" id="PTHR43341:SF9">
    <property type="entry name" value="DICARBOXYLIC AMINO ACID PERMEASE"/>
    <property type="match status" value="1"/>
</dbReference>
<feature type="transmembrane region" description="Helical" evidence="9">
    <location>
        <begin position="284"/>
        <end position="305"/>
    </location>
</feature>
<sequence length="607" mass="66142">MTPIKKNGEIMTGTSPSSSVELSLFNKKGPSSSFVEKKGPEDNDSGYYQEAVVNGPSSDTHSGDFDANGGNDSAGHGGLNRDLQARHITMIAIGGALGTGLVIGSGASLAAAGPGALLLSFMIVGVIVWLVMCALGEMATWLPLSEGFPGYASRFADPALGFAVGWIYYIKYIIVAPNQLTAAALVIQYWVSREVVNPGIWVAIFLVTLVTLNLFGVKIFGEMEFWLSCIKVVTMLGLIFLTMVIALGGGPDHDRRGFRYWKDPGAFRPFEKNGQVMHGSAGKVVSSLSVMVTAVFAFMGTELVGVTVGEAENPRRNIPRAIKLTFYRICLFYIVSVLFLGMCVPYNDAGLAFTKSGKTGAAASPFVVAITNAGIGKLDQVINAALLLFILSGSNSDMYIATRTLYGLASNGIAPKVFLRVNRFGIPYVSLGFTATFGLLSLLCISSSAQRVFTIFVNIVSVMGLLTWICILWTHICFVKGMEAQKIDTSKMVYRAPLGKIGSWVALVFCCMIALLKNFTAFIFDFDSVSFVTGYVGIPIFIITFWVYKLVKKTHRVGALEIDYECMEKRKVDEEEKLFLEAEKRRLEEFPPSVWEKIYNNSLGYLF</sequence>
<dbReference type="FunFam" id="1.20.1740.10:FF:000006">
    <property type="entry name" value="General amino acid permease"/>
    <property type="match status" value="1"/>
</dbReference>
<keyword evidence="5" id="KW-0029">Amino-acid transport</keyword>
<dbReference type="GeneID" id="43580008"/>
<keyword evidence="7 9" id="KW-0472">Membrane</keyword>
<dbReference type="GO" id="GO:0016020">
    <property type="term" value="C:membrane"/>
    <property type="evidence" value="ECO:0007669"/>
    <property type="project" value="UniProtKB-SubCell"/>
</dbReference>
<feature type="transmembrane region" description="Helical" evidence="9">
    <location>
        <begin position="528"/>
        <end position="548"/>
    </location>
</feature>
<dbReference type="AlphaFoldDB" id="A0A5E8B4F1"/>
<feature type="region of interest" description="Disordered" evidence="8">
    <location>
        <begin position="1"/>
        <end position="78"/>
    </location>
</feature>
<protein>
    <recommendedName>
        <fullName evidence="10">Amino acid permease/ SLC12A domain-containing protein</fullName>
    </recommendedName>
</protein>
<dbReference type="Pfam" id="PF00324">
    <property type="entry name" value="AA_permease"/>
    <property type="match status" value="1"/>
</dbReference>
<keyword evidence="3" id="KW-0813">Transport</keyword>
<evidence type="ECO:0000256" key="6">
    <source>
        <dbReference type="ARBA" id="ARBA00022989"/>
    </source>
</evidence>
<feature type="transmembrane region" description="Helical" evidence="9">
    <location>
        <begin position="88"/>
        <end position="110"/>
    </location>
</feature>
<feature type="transmembrane region" description="Helical" evidence="9">
    <location>
        <begin position="116"/>
        <end position="135"/>
    </location>
</feature>
<dbReference type="InterPro" id="IPR004841">
    <property type="entry name" value="AA-permease/SLC12A_dom"/>
</dbReference>
<dbReference type="OrthoDB" id="3900342at2759"/>
<comment type="similarity">
    <text evidence="2">Belongs to the amino acid-polyamine-organocation (APC) superfamily. YAT (TC 2.A.3.10) family.</text>
</comment>
<evidence type="ECO:0000256" key="1">
    <source>
        <dbReference type="ARBA" id="ARBA00004141"/>
    </source>
</evidence>
<accession>A0A5E8B4F1</accession>
<dbReference type="PANTHER" id="PTHR43341">
    <property type="entry name" value="AMINO ACID PERMEASE"/>
    <property type="match status" value="1"/>
</dbReference>